<feature type="compositionally biased region" description="Gly residues" evidence="1">
    <location>
        <begin position="88"/>
        <end position="104"/>
    </location>
</feature>
<proteinExistence type="predicted"/>
<dbReference type="RefSeq" id="WP_153184843.1">
    <property type="nucleotide sequence ID" value="NZ_PELY01000396.1"/>
</dbReference>
<evidence type="ECO:0000256" key="1">
    <source>
        <dbReference type="SAM" id="MobiDB-lite"/>
    </source>
</evidence>
<feature type="non-terminal residue" evidence="2">
    <location>
        <position position="104"/>
    </location>
</feature>
<name>A0A430RUQ2_THESC</name>
<comment type="caution">
    <text evidence="2">The sequence shown here is derived from an EMBL/GenBank/DDBJ whole genome shotgun (WGS) entry which is preliminary data.</text>
</comment>
<evidence type="ECO:0000313" key="3">
    <source>
        <dbReference type="Proteomes" id="UP000287306"/>
    </source>
</evidence>
<dbReference type="EMBL" id="PELY01000396">
    <property type="protein sequence ID" value="RTH23471.1"/>
    <property type="molecule type" value="Genomic_DNA"/>
</dbReference>
<reference evidence="2 3" key="1">
    <citation type="journal article" date="2019" name="Extremophiles">
        <title>Biogeography of thermophiles and predominance of Thermus scotoductus in domestic water heaters.</title>
        <authorList>
            <person name="Wilpiszeski R.L."/>
            <person name="Zhang Z."/>
            <person name="House C.H."/>
        </authorList>
    </citation>
    <scope>NUCLEOTIDE SEQUENCE [LARGE SCALE GENOMIC DNA]</scope>
    <source>
        <strain evidence="2 3">25_S25</strain>
    </source>
</reference>
<accession>A0A430RUQ2</accession>
<gene>
    <name evidence="2" type="ORF">CSW38_10510</name>
</gene>
<evidence type="ECO:0000313" key="2">
    <source>
        <dbReference type="EMBL" id="RTH23471.1"/>
    </source>
</evidence>
<protein>
    <submittedName>
        <fullName evidence="2">Uncharacterized protein</fullName>
    </submittedName>
</protein>
<dbReference type="Proteomes" id="UP000287306">
    <property type="component" value="Unassembled WGS sequence"/>
</dbReference>
<sequence length="104" mass="11088">MSKIALGLLRELHWALVPIFIPVGPARIRWTLGLTLAGLAYCTWTGNPGLSELPGIAIFAYTAFLTGHLYETVEIPQGVRAPPRRRGFGGGREGATGGQEGGFP</sequence>
<feature type="region of interest" description="Disordered" evidence="1">
    <location>
        <begin position="80"/>
        <end position="104"/>
    </location>
</feature>
<organism evidence="2 3">
    <name type="scientific">Thermus scotoductus</name>
    <dbReference type="NCBI Taxonomy" id="37636"/>
    <lineage>
        <taxon>Bacteria</taxon>
        <taxon>Thermotogati</taxon>
        <taxon>Deinococcota</taxon>
        <taxon>Deinococci</taxon>
        <taxon>Thermales</taxon>
        <taxon>Thermaceae</taxon>
        <taxon>Thermus</taxon>
    </lineage>
</organism>
<dbReference type="AlphaFoldDB" id="A0A430RUQ2"/>